<organism evidence="1">
    <name type="scientific">viral metagenome</name>
    <dbReference type="NCBI Taxonomy" id="1070528"/>
    <lineage>
        <taxon>unclassified sequences</taxon>
        <taxon>metagenomes</taxon>
        <taxon>organismal metagenomes</taxon>
    </lineage>
</organism>
<proteinExistence type="predicted"/>
<dbReference type="EMBL" id="MT144700">
    <property type="protein sequence ID" value="QJH97753.1"/>
    <property type="molecule type" value="Genomic_DNA"/>
</dbReference>
<name>A0A6M3XLT6_9ZZZZ</name>
<accession>A0A6M3XLT6</accession>
<gene>
    <name evidence="1" type="ORF">TM448B01077_0011</name>
</gene>
<sequence>MPEENSKPQGLADVIADLSTVSAAAIEGVLAICARLALKETFDAADVRKVVEVMREVPNEGDTLANTVIGGVIDGRLAELEKIVGESISEPRPKKA</sequence>
<protein>
    <submittedName>
        <fullName evidence="1">Uncharacterized protein</fullName>
    </submittedName>
</protein>
<evidence type="ECO:0000313" key="1">
    <source>
        <dbReference type="EMBL" id="QJH97753.1"/>
    </source>
</evidence>
<dbReference type="AlphaFoldDB" id="A0A6M3XLT6"/>
<reference evidence="1" key="1">
    <citation type="submission" date="2020-03" db="EMBL/GenBank/DDBJ databases">
        <title>The deep terrestrial virosphere.</title>
        <authorList>
            <person name="Holmfeldt K."/>
            <person name="Nilsson E."/>
            <person name="Simone D."/>
            <person name="Lopez-Fernandez M."/>
            <person name="Wu X."/>
            <person name="de Brujin I."/>
            <person name="Lundin D."/>
            <person name="Andersson A."/>
            <person name="Bertilsson S."/>
            <person name="Dopson M."/>
        </authorList>
    </citation>
    <scope>NUCLEOTIDE SEQUENCE</scope>
    <source>
        <strain evidence="1">TM448B01077</strain>
    </source>
</reference>